<comment type="caution">
    <text evidence="1">The sequence shown here is derived from an EMBL/GenBank/DDBJ whole genome shotgun (WGS) entry which is preliminary data.</text>
</comment>
<evidence type="ECO:0000313" key="2">
    <source>
        <dbReference type="Proteomes" id="UP001358586"/>
    </source>
</evidence>
<protein>
    <submittedName>
        <fullName evidence="1">Uncharacterized protein</fullName>
    </submittedName>
</protein>
<gene>
    <name evidence="1" type="ORF">PVK06_021392</name>
</gene>
<dbReference type="EMBL" id="JARKNE010000006">
    <property type="protein sequence ID" value="KAK5826470.1"/>
    <property type="molecule type" value="Genomic_DNA"/>
</dbReference>
<accession>A0ABR0PQL4</accession>
<reference evidence="1 2" key="1">
    <citation type="submission" date="2023-03" db="EMBL/GenBank/DDBJ databases">
        <title>WGS of Gossypium arboreum.</title>
        <authorList>
            <person name="Yu D."/>
        </authorList>
    </citation>
    <scope>NUCLEOTIDE SEQUENCE [LARGE SCALE GENOMIC DNA]</scope>
    <source>
        <tissue evidence="1">Leaf</tissue>
    </source>
</reference>
<proteinExistence type="predicted"/>
<keyword evidence="2" id="KW-1185">Reference proteome</keyword>
<evidence type="ECO:0000313" key="1">
    <source>
        <dbReference type="EMBL" id="KAK5826470.1"/>
    </source>
</evidence>
<sequence length="100" mass="11507">MKSNEEMAFLTEEYANSLALSMKLSNFHPCFLFMNLSECWIPMLFAFCSMVNLRILSLSGQSQDKFQAMWDRGTQPLMVKDALKDLILCSCEHHFHGGSY</sequence>
<name>A0ABR0PQL4_GOSAR</name>
<dbReference type="Proteomes" id="UP001358586">
    <property type="component" value="Chromosome 6"/>
</dbReference>
<organism evidence="1 2">
    <name type="scientific">Gossypium arboreum</name>
    <name type="common">Tree cotton</name>
    <name type="synonym">Gossypium nanking</name>
    <dbReference type="NCBI Taxonomy" id="29729"/>
    <lineage>
        <taxon>Eukaryota</taxon>
        <taxon>Viridiplantae</taxon>
        <taxon>Streptophyta</taxon>
        <taxon>Embryophyta</taxon>
        <taxon>Tracheophyta</taxon>
        <taxon>Spermatophyta</taxon>
        <taxon>Magnoliopsida</taxon>
        <taxon>eudicotyledons</taxon>
        <taxon>Gunneridae</taxon>
        <taxon>Pentapetalae</taxon>
        <taxon>rosids</taxon>
        <taxon>malvids</taxon>
        <taxon>Malvales</taxon>
        <taxon>Malvaceae</taxon>
        <taxon>Malvoideae</taxon>
        <taxon>Gossypium</taxon>
    </lineage>
</organism>